<keyword evidence="7 8" id="KW-0472">Membrane</keyword>
<evidence type="ECO:0000256" key="7">
    <source>
        <dbReference type="ARBA" id="ARBA00023136"/>
    </source>
</evidence>
<sequence>MTRKLLKKRGKKIGAAPGTLIHVGEKSEAAPRIHVFDYDQEHLDQREYPDAASCLALRDTDTISWINVEGLHQVKVIETLGQGFGLHPLVLEDILNTDQRPKVEIYDDYIFIVVKMLIYDTEHEGVRTEQVSFVLGNNFVISFQECHGDVFDGVRERLRSGRRIRFLGPDYLTYALIDAIVDSHFFILEKIGDEIEQLEDELLDDPSPESLNQIHRLRREMILLRKSVWPLRELISELGREETPMVSRETAVFLRDVYDHCIQVIDTVETFRDLLGGMLDLYMSNVSNRMNEIMKVLTLIATIFIPLTFIAGVYGMNFEYMPELAWKWAYPAVWGIMIGLGIGLVFFFKKKNWL</sequence>
<dbReference type="SUPFAM" id="SSF144083">
    <property type="entry name" value="Magnesium transport protein CorA, transmembrane region"/>
    <property type="match status" value="1"/>
</dbReference>
<proteinExistence type="inferred from homology"/>
<protein>
    <recommendedName>
        <fullName evidence="8">Magnesium transport protein CorA</fullName>
    </recommendedName>
</protein>
<dbReference type="Gene3D" id="3.30.460.20">
    <property type="entry name" value="CorA soluble domain-like"/>
    <property type="match status" value="1"/>
</dbReference>
<evidence type="ECO:0000313" key="10">
    <source>
        <dbReference type="Proteomes" id="UP000035036"/>
    </source>
</evidence>
<dbReference type="CDD" id="cd12828">
    <property type="entry name" value="TmCorA-like_1"/>
    <property type="match status" value="1"/>
</dbReference>
<dbReference type="NCBIfam" id="TIGR00383">
    <property type="entry name" value="corA"/>
    <property type="match status" value="1"/>
</dbReference>
<comment type="function">
    <text evidence="8">Mediates influx of magnesium ions.</text>
</comment>
<dbReference type="InterPro" id="IPR002523">
    <property type="entry name" value="MgTranspt_CorA/ZnTranspt_ZntB"/>
</dbReference>
<keyword evidence="8" id="KW-0406">Ion transport</keyword>
<dbReference type="GO" id="GO:0050897">
    <property type="term" value="F:cobalt ion binding"/>
    <property type="evidence" value="ECO:0007669"/>
    <property type="project" value="TreeGrafter"/>
</dbReference>
<dbReference type="InterPro" id="IPR045863">
    <property type="entry name" value="CorA_TM1_TM2"/>
</dbReference>
<reference evidence="9 10" key="1">
    <citation type="journal article" date="2015" name="Genome Announc.">
        <title>Genomes of Geoalkalibacter ferrihydriticus Z-0531T and Geoalkalibacter subterraneus Red1T, Two Haloalkaliphilic Metal-Reducing Deltaproteobacteria.</title>
        <authorList>
            <person name="Badalamenti J.P."/>
            <person name="Krajmalnik-Brown R."/>
            <person name="Torres C.I."/>
            <person name="Bond D.R."/>
        </authorList>
    </citation>
    <scope>NUCLEOTIDE SEQUENCE [LARGE SCALE GENOMIC DNA]</scope>
    <source>
        <strain evidence="9 10">Red1</strain>
    </source>
</reference>
<dbReference type="HOGENOM" id="CLU_007127_0_0_7"/>
<dbReference type="GO" id="GO:0005886">
    <property type="term" value="C:plasma membrane"/>
    <property type="evidence" value="ECO:0007669"/>
    <property type="project" value="UniProtKB-SubCell"/>
</dbReference>
<dbReference type="GO" id="GO:0015087">
    <property type="term" value="F:cobalt ion transmembrane transporter activity"/>
    <property type="evidence" value="ECO:0007669"/>
    <property type="project" value="UniProtKB-UniRule"/>
</dbReference>
<dbReference type="RefSeq" id="WP_040199207.1">
    <property type="nucleotide sequence ID" value="NZ_CP010311.1"/>
</dbReference>
<evidence type="ECO:0000313" key="9">
    <source>
        <dbReference type="EMBL" id="AJF05819.1"/>
    </source>
</evidence>
<comment type="subcellular location">
    <subcellularLocation>
        <location evidence="1">Cell membrane</location>
        <topology evidence="1">Multi-pass membrane protein</topology>
    </subcellularLocation>
    <subcellularLocation>
        <location evidence="8">Membrane</location>
        <topology evidence="8">Multi-pass membrane protein</topology>
    </subcellularLocation>
</comment>
<accession>A0A0B5FME1</accession>
<dbReference type="Proteomes" id="UP000035036">
    <property type="component" value="Chromosome"/>
</dbReference>
<feature type="transmembrane region" description="Helical" evidence="8">
    <location>
        <begin position="296"/>
        <end position="316"/>
    </location>
</feature>
<dbReference type="Pfam" id="PF01544">
    <property type="entry name" value="CorA"/>
    <property type="match status" value="1"/>
</dbReference>
<keyword evidence="8" id="KW-0460">Magnesium</keyword>
<dbReference type="InterPro" id="IPR045861">
    <property type="entry name" value="CorA_cytoplasmic_dom"/>
</dbReference>
<dbReference type="OrthoDB" id="9803416at2"/>
<evidence type="ECO:0000256" key="6">
    <source>
        <dbReference type="ARBA" id="ARBA00022989"/>
    </source>
</evidence>
<evidence type="ECO:0000256" key="1">
    <source>
        <dbReference type="ARBA" id="ARBA00004651"/>
    </source>
</evidence>
<feature type="transmembrane region" description="Helical" evidence="8">
    <location>
        <begin position="328"/>
        <end position="348"/>
    </location>
</feature>
<dbReference type="KEGG" id="gsb:GSUB_03520"/>
<dbReference type="STRING" id="483547.GSUB_03520"/>
<comment type="similarity">
    <text evidence="2 8">Belongs to the CorA metal ion transporter (MIT) (TC 1.A.35) family.</text>
</comment>
<dbReference type="SUPFAM" id="SSF143865">
    <property type="entry name" value="CorA soluble domain-like"/>
    <property type="match status" value="1"/>
</dbReference>
<dbReference type="PANTHER" id="PTHR46494">
    <property type="entry name" value="CORA FAMILY METAL ION TRANSPORTER (EUROFUNG)"/>
    <property type="match status" value="1"/>
</dbReference>
<dbReference type="PANTHER" id="PTHR46494:SF1">
    <property type="entry name" value="CORA FAMILY METAL ION TRANSPORTER (EUROFUNG)"/>
    <property type="match status" value="1"/>
</dbReference>
<organism evidence="9 10">
    <name type="scientific">Geoalkalibacter subterraneus</name>
    <dbReference type="NCBI Taxonomy" id="483547"/>
    <lineage>
        <taxon>Bacteria</taxon>
        <taxon>Pseudomonadati</taxon>
        <taxon>Thermodesulfobacteriota</taxon>
        <taxon>Desulfuromonadia</taxon>
        <taxon>Desulfuromonadales</taxon>
        <taxon>Geoalkalibacteraceae</taxon>
        <taxon>Geoalkalibacter</taxon>
    </lineage>
</organism>
<evidence type="ECO:0000256" key="4">
    <source>
        <dbReference type="ARBA" id="ARBA00022475"/>
    </source>
</evidence>
<dbReference type="InterPro" id="IPR004488">
    <property type="entry name" value="Mg/Co-transport_prot_CorA"/>
</dbReference>
<dbReference type="AlphaFoldDB" id="A0A0B5FME1"/>
<name>A0A0B5FME1_9BACT</name>
<evidence type="ECO:0000256" key="3">
    <source>
        <dbReference type="ARBA" id="ARBA00022448"/>
    </source>
</evidence>
<gene>
    <name evidence="8" type="primary">corA</name>
    <name evidence="9" type="ORF">GSUB_03520</name>
</gene>
<evidence type="ECO:0000256" key="8">
    <source>
        <dbReference type="RuleBase" id="RU362010"/>
    </source>
</evidence>
<dbReference type="EMBL" id="CP010311">
    <property type="protein sequence ID" value="AJF05819.1"/>
    <property type="molecule type" value="Genomic_DNA"/>
</dbReference>
<keyword evidence="6 8" id="KW-1133">Transmembrane helix</keyword>
<dbReference type="Gene3D" id="1.20.58.340">
    <property type="entry name" value="Magnesium transport protein CorA, transmembrane region"/>
    <property type="match status" value="2"/>
</dbReference>
<keyword evidence="3 8" id="KW-0813">Transport</keyword>
<keyword evidence="10" id="KW-1185">Reference proteome</keyword>
<dbReference type="FunFam" id="1.20.58.340:FF:000012">
    <property type="entry name" value="Magnesium transport protein CorA"/>
    <property type="match status" value="1"/>
</dbReference>
<keyword evidence="4 8" id="KW-1003">Cell membrane</keyword>
<evidence type="ECO:0000256" key="5">
    <source>
        <dbReference type="ARBA" id="ARBA00022692"/>
    </source>
</evidence>
<dbReference type="GO" id="GO:0000287">
    <property type="term" value="F:magnesium ion binding"/>
    <property type="evidence" value="ECO:0007669"/>
    <property type="project" value="TreeGrafter"/>
</dbReference>
<evidence type="ECO:0000256" key="2">
    <source>
        <dbReference type="ARBA" id="ARBA00009765"/>
    </source>
</evidence>
<dbReference type="GO" id="GO:0015095">
    <property type="term" value="F:magnesium ion transmembrane transporter activity"/>
    <property type="evidence" value="ECO:0007669"/>
    <property type="project" value="UniProtKB-UniRule"/>
</dbReference>
<keyword evidence="5 8" id="KW-0812">Transmembrane</keyword>